<dbReference type="GO" id="GO:0008610">
    <property type="term" value="P:lipid biosynthetic process"/>
    <property type="evidence" value="ECO:0007669"/>
    <property type="project" value="InterPro"/>
</dbReference>
<comment type="similarity">
    <text evidence="1">Belongs to the CFA/CMAS family.</text>
</comment>
<dbReference type="Proteomes" id="UP000529783">
    <property type="component" value="Unassembled WGS sequence"/>
</dbReference>
<evidence type="ECO:0000256" key="2">
    <source>
        <dbReference type="ARBA" id="ARBA00022603"/>
    </source>
</evidence>
<evidence type="ECO:0000256" key="5">
    <source>
        <dbReference type="ARBA" id="ARBA00023098"/>
    </source>
</evidence>
<dbReference type="RefSeq" id="WP_179848279.1">
    <property type="nucleotide sequence ID" value="NZ_JACCBA010000001.1"/>
</dbReference>
<dbReference type="InterPro" id="IPR050723">
    <property type="entry name" value="CFA/CMAS"/>
</dbReference>
<dbReference type="SUPFAM" id="SSF53335">
    <property type="entry name" value="S-adenosyl-L-methionine-dependent methyltransferases"/>
    <property type="match status" value="1"/>
</dbReference>
<protein>
    <submittedName>
        <fullName evidence="7">Cyclopropane-fatty-acyl-phospholipid synthase</fullName>
        <ecNumber evidence="7">2.1.1.79</ecNumber>
    </submittedName>
</protein>
<evidence type="ECO:0000313" key="8">
    <source>
        <dbReference type="Proteomes" id="UP000529783"/>
    </source>
</evidence>
<dbReference type="EC" id="2.1.1.79" evidence="7"/>
<keyword evidence="3 7" id="KW-0808">Transferase</keyword>
<dbReference type="PANTHER" id="PTHR43667:SF1">
    <property type="entry name" value="CYCLOPROPANE-FATTY-ACYL-PHOSPHOLIPID SYNTHASE"/>
    <property type="match status" value="1"/>
</dbReference>
<evidence type="ECO:0000256" key="1">
    <source>
        <dbReference type="ARBA" id="ARBA00010815"/>
    </source>
</evidence>
<dbReference type="EMBL" id="JACCBA010000001">
    <property type="protein sequence ID" value="NYD52005.1"/>
    <property type="molecule type" value="Genomic_DNA"/>
</dbReference>
<dbReference type="Pfam" id="PF02353">
    <property type="entry name" value="CMAS"/>
    <property type="match status" value="1"/>
</dbReference>
<dbReference type="CDD" id="cd02440">
    <property type="entry name" value="AdoMet_MTases"/>
    <property type="match status" value="1"/>
</dbReference>
<gene>
    <name evidence="7" type="ORF">BJY14_007988</name>
</gene>
<dbReference type="GO" id="GO:0008825">
    <property type="term" value="F:cyclopropane-fatty-acyl-phospholipid synthase activity"/>
    <property type="evidence" value="ECO:0007669"/>
    <property type="project" value="UniProtKB-EC"/>
</dbReference>
<accession>A0A7Y9EQB1</accession>
<evidence type="ECO:0000313" key="7">
    <source>
        <dbReference type="EMBL" id="NYD52005.1"/>
    </source>
</evidence>
<keyword evidence="5" id="KW-0443">Lipid metabolism</keyword>
<dbReference type="PANTHER" id="PTHR43667">
    <property type="entry name" value="CYCLOPROPANE-FATTY-ACYL-PHOSPHOLIPID SYNTHASE"/>
    <property type="match status" value="1"/>
</dbReference>
<evidence type="ECO:0000256" key="6">
    <source>
        <dbReference type="SAM" id="MobiDB-lite"/>
    </source>
</evidence>
<sequence>MTTRTGPRPAIREGGAAALLRPVLDGLFGGAPPVRLRAWDGSETGPAAAPTVVLRSPDALRRLVSAPGELGLARAYVAGDLDVDGDLLDGLRRVRAAARAGRPSPATLLAAARALLVLGAAGRPPAPPGGEARLRGRLHSRARDGAAIAHHYDLSNDFYALVLDPRMVYSCAYWERPDLDLAQAQRAKLDLVCRKLGLRPGMRLLDVGCGWGALAVHAAREYGAHVTGVTLSREQASAARERAAGLPVEIRLRHYRDIGGGPYDAVASIEMGEHVGRRGYPGFAAALHRLVRPRGRVLVQQMSRGARAPGGGAFIERYIAPDMHMRPVGETIALLESAGLEVADVHGLREHYVRTVQEWRRTFEDRHEEIVAVAGEETARVWRLYLAGGGLAFEQGRMGVDQILAVRPDAAGRSGLPPARSDLGSTADGAEGAYGTGPS</sequence>
<organism evidence="7 8">
    <name type="scientific">Actinomadura luteofluorescens</name>
    <dbReference type="NCBI Taxonomy" id="46163"/>
    <lineage>
        <taxon>Bacteria</taxon>
        <taxon>Bacillati</taxon>
        <taxon>Actinomycetota</taxon>
        <taxon>Actinomycetes</taxon>
        <taxon>Streptosporangiales</taxon>
        <taxon>Thermomonosporaceae</taxon>
        <taxon>Actinomadura</taxon>
    </lineage>
</organism>
<evidence type="ECO:0000256" key="3">
    <source>
        <dbReference type="ARBA" id="ARBA00022679"/>
    </source>
</evidence>
<evidence type="ECO:0000256" key="4">
    <source>
        <dbReference type="ARBA" id="ARBA00022691"/>
    </source>
</evidence>
<dbReference type="PIRSF" id="PIRSF003085">
    <property type="entry name" value="CMAS"/>
    <property type="match status" value="1"/>
</dbReference>
<keyword evidence="8" id="KW-1185">Reference proteome</keyword>
<dbReference type="Gene3D" id="3.40.50.150">
    <property type="entry name" value="Vaccinia Virus protein VP39"/>
    <property type="match status" value="1"/>
</dbReference>
<dbReference type="InterPro" id="IPR003333">
    <property type="entry name" value="CMAS"/>
</dbReference>
<reference evidence="7 8" key="1">
    <citation type="submission" date="2020-07" db="EMBL/GenBank/DDBJ databases">
        <title>Sequencing the genomes of 1000 actinobacteria strains.</title>
        <authorList>
            <person name="Klenk H.-P."/>
        </authorList>
    </citation>
    <scope>NUCLEOTIDE SEQUENCE [LARGE SCALE GENOMIC DNA]</scope>
    <source>
        <strain evidence="7 8">DSM 40398</strain>
    </source>
</reference>
<proteinExistence type="inferred from homology"/>
<dbReference type="GO" id="GO:0032259">
    <property type="term" value="P:methylation"/>
    <property type="evidence" value="ECO:0007669"/>
    <property type="project" value="UniProtKB-KW"/>
</dbReference>
<feature type="region of interest" description="Disordered" evidence="6">
    <location>
        <begin position="411"/>
        <end position="439"/>
    </location>
</feature>
<name>A0A7Y9EQB1_9ACTN</name>
<keyword evidence="4" id="KW-0949">S-adenosyl-L-methionine</keyword>
<comment type="caution">
    <text evidence="7">The sequence shown here is derived from an EMBL/GenBank/DDBJ whole genome shotgun (WGS) entry which is preliminary data.</text>
</comment>
<keyword evidence="2 7" id="KW-0489">Methyltransferase</keyword>
<dbReference type="AlphaFoldDB" id="A0A7Y9EQB1"/>
<dbReference type="InterPro" id="IPR029063">
    <property type="entry name" value="SAM-dependent_MTases_sf"/>
</dbReference>